<feature type="transmembrane region" description="Helical" evidence="1">
    <location>
        <begin position="98"/>
        <end position="115"/>
    </location>
</feature>
<dbReference type="Proteomes" id="UP000763505">
    <property type="component" value="Unassembled WGS sequence"/>
</dbReference>
<feature type="transmembrane region" description="Helical" evidence="1">
    <location>
        <begin position="196"/>
        <end position="213"/>
    </location>
</feature>
<comment type="caution">
    <text evidence="2">The sequence shown here is derived from an EMBL/GenBank/DDBJ whole genome shotgun (WGS) entry which is preliminary data.</text>
</comment>
<name>A0A921DWK9_9STAP</name>
<accession>A0A921DWK9</accession>
<dbReference type="InterPro" id="IPR011737">
    <property type="entry name" value="CHP02206_TP0381"/>
</dbReference>
<feature type="transmembrane region" description="Helical" evidence="1">
    <location>
        <begin position="16"/>
        <end position="35"/>
    </location>
</feature>
<sequence length="223" mass="25940">MAKYGDYITLFGPDHLIYIAGMILIAVLLFTNVSFVKRNRTIITVVILILSILQQIVLYGSYLVLYDFDLAESLPLHVSRINSILGIIYLITKNKKVFTVLALFSVFAYLSFLYPSRVYGITHPIGISFYVNHAITILLPFYGIIAYNETIKKWDSLRVFPWFVLYVIIAYITNIFTDGNYFYLKEKPVFPDLADIYYIPASLVFSLVLFKLYEIVFRRFQRN</sequence>
<feature type="transmembrane region" description="Helical" evidence="1">
    <location>
        <begin position="42"/>
        <end position="62"/>
    </location>
</feature>
<keyword evidence="1" id="KW-1133">Transmembrane helix</keyword>
<reference evidence="2" key="2">
    <citation type="submission" date="2021-09" db="EMBL/GenBank/DDBJ databases">
        <authorList>
            <person name="Gilroy R."/>
        </authorList>
    </citation>
    <scope>NUCLEOTIDE SEQUENCE</scope>
    <source>
        <strain evidence="2">6019</strain>
    </source>
</reference>
<gene>
    <name evidence="2" type="ORF">K8V35_01305</name>
</gene>
<feature type="transmembrane region" description="Helical" evidence="1">
    <location>
        <begin position="159"/>
        <end position="176"/>
    </location>
</feature>
<reference evidence="2" key="1">
    <citation type="journal article" date="2021" name="PeerJ">
        <title>Extensive microbial diversity within the chicken gut microbiome revealed by metagenomics and culture.</title>
        <authorList>
            <person name="Gilroy R."/>
            <person name="Ravi A."/>
            <person name="Getino M."/>
            <person name="Pursley I."/>
            <person name="Horton D.L."/>
            <person name="Alikhan N.F."/>
            <person name="Baker D."/>
            <person name="Gharbi K."/>
            <person name="Hall N."/>
            <person name="Watson M."/>
            <person name="Adriaenssens E.M."/>
            <person name="Foster-Nyarko E."/>
            <person name="Jarju S."/>
            <person name="Secka A."/>
            <person name="Antonio M."/>
            <person name="Oren A."/>
            <person name="Chaudhuri R.R."/>
            <person name="La Ragione R."/>
            <person name="Hildebrand F."/>
            <person name="Pallen M.J."/>
        </authorList>
    </citation>
    <scope>NUCLEOTIDE SEQUENCE</scope>
    <source>
        <strain evidence="2">6019</strain>
    </source>
</reference>
<evidence type="ECO:0000256" key="1">
    <source>
        <dbReference type="SAM" id="Phobius"/>
    </source>
</evidence>
<dbReference type="NCBIfam" id="TIGR02206">
    <property type="entry name" value="intg_mem_TP0381"/>
    <property type="match status" value="1"/>
</dbReference>
<keyword evidence="1" id="KW-0472">Membrane</keyword>
<organism evidence="2 3">
    <name type="scientific">Aliicoccus persicus</name>
    <dbReference type="NCBI Taxonomy" id="930138"/>
    <lineage>
        <taxon>Bacteria</taxon>
        <taxon>Bacillati</taxon>
        <taxon>Bacillota</taxon>
        <taxon>Bacilli</taxon>
        <taxon>Bacillales</taxon>
        <taxon>Staphylococcaceae</taxon>
        <taxon>Aliicoccus</taxon>
    </lineage>
</organism>
<keyword evidence="1" id="KW-0812">Transmembrane</keyword>
<protein>
    <submittedName>
        <fullName evidence="2">TIGR02206 family membrane protein</fullName>
    </submittedName>
</protein>
<evidence type="ECO:0000313" key="3">
    <source>
        <dbReference type="Proteomes" id="UP000763505"/>
    </source>
</evidence>
<dbReference type="EMBL" id="DYYI01000010">
    <property type="protein sequence ID" value="HJE18976.1"/>
    <property type="molecule type" value="Genomic_DNA"/>
</dbReference>
<proteinExistence type="predicted"/>
<dbReference type="AlphaFoldDB" id="A0A921DWK9"/>
<dbReference type="Pfam" id="PF14808">
    <property type="entry name" value="TMEM164"/>
    <property type="match status" value="1"/>
</dbReference>
<evidence type="ECO:0000313" key="2">
    <source>
        <dbReference type="EMBL" id="HJE18976.1"/>
    </source>
</evidence>
<feature type="transmembrane region" description="Helical" evidence="1">
    <location>
        <begin position="127"/>
        <end position="147"/>
    </location>
</feature>
<feature type="transmembrane region" description="Helical" evidence="1">
    <location>
        <begin position="74"/>
        <end position="91"/>
    </location>
</feature>